<organism evidence="2 3">
    <name type="scientific">Sandaracinobacter neustonicus</name>
    <dbReference type="NCBI Taxonomy" id="1715348"/>
    <lineage>
        <taxon>Bacteria</taxon>
        <taxon>Pseudomonadati</taxon>
        <taxon>Pseudomonadota</taxon>
        <taxon>Alphaproteobacteria</taxon>
        <taxon>Sphingomonadales</taxon>
        <taxon>Sphingosinicellaceae</taxon>
        <taxon>Sandaracinobacter</taxon>
    </lineage>
</organism>
<keyword evidence="3" id="KW-1185">Reference proteome</keyword>
<protein>
    <submittedName>
        <fullName evidence="2">Heavy-metal-associated domain-containing protein</fullName>
    </submittedName>
</protein>
<dbReference type="RefSeq" id="WP_140929435.1">
    <property type="nucleotide sequence ID" value="NZ_VFSU01000034.1"/>
</dbReference>
<dbReference type="Proteomes" id="UP000319897">
    <property type="component" value="Unassembled WGS sequence"/>
</dbReference>
<feature type="compositionally biased region" description="Basic and acidic residues" evidence="1">
    <location>
        <begin position="22"/>
        <end position="31"/>
    </location>
</feature>
<evidence type="ECO:0000313" key="3">
    <source>
        <dbReference type="Proteomes" id="UP000319897"/>
    </source>
</evidence>
<feature type="region of interest" description="Disordered" evidence="1">
    <location>
        <begin position="22"/>
        <end position="41"/>
    </location>
</feature>
<evidence type="ECO:0000313" key="2">
    <source>
        <dbReference type="EMBL" id="TPE58583.1"/>
    </source>
</evidence>
<dbReference type="OrthoDB" id="7420165at2"/>
<reference evidence="2 3" key="1">
    <citation type="submission" date="2019-06" db="EMBL/GenBank/DDBJ databases">
        <authorList>
            <person name="Lee I."/>
            <person name="Jang G.I."/>
            <person name="Hwang C.Y."/>
        </authorList>
    </citation>
    <scope>NUCLEOTIDE SEQUENCE [LARGE SCALE GENOMIC DNA]</scope>
    <source>
        <strain evidence="2 3">PAMC 28131</strain>
    </source>
</reference>
<accession>A0A501XDZ4</accession>
<proteinExistence type="predicted"/>
<evidence type="ECO:0000256" key="1">
    <source>
        <dbReference type="SAM" id="MobiDB-lite"/>
    </source>
</evidence>
<feature type="region of interest" description="Disordered" evidence="1">
    <location>
        <begin position="389"/>
        <end position="420"/>
    </location>
</feature>
<gene>
    <name evidence="2" type="ORF">FJQ54_16120</name>
</gene>
<dbReference type="EMBL" id="VFSU01000034">
    <property type="protein sequence ID" value="TPE58583.1"/>
    <property type="molecule type" value="Genomic_DNA"/>
</dbReference>
<sequence>MAAVALAATAPALAQSGLKAADAKPKAKEADPDVPTAIGGSGGLVVSGVEVDVGGKNPNDARMNGWREAQRLAWPGLWARMSGQSASSAPRLADSALDSIVSAIEVEREQVGPDRYVARLAVVFDRARASSYLGSYAALASSPPFLVIPVLQDAATRMAHEPASPWLSAWARLRAGESPIDYVRIQPTPGDTILLNAWQAERRHIFLWRALIDRYQVADVLIPELILDRSWQGGPLTGLLIVRFGPAGREIGRVRLTNRSGDVAGLMDTAVRESDKLYVAALRAGNLLPDPNLIEPDVPATALEDTGPEIGGGFEGGGGFAVRVATPDDAALQAIQSIVAGTPGVEGVRLQSLVLGGESVLEIVSAVPMADLRYALDARGLRLEGGSLRRRASGEAALPPPAPAAQEEQLQESPGPEARN</sequence>
<comment type="caution">
    <text evidence="2">The sequence shown here is derived from an EMBL/GenBank/DDBJ whole genome shotgun (WGS) entry which is preliminary data.</text>
</comment>
<name>A0A501XDZ4_9SPHN</name>
<dbReference type="AlphaFoldDB" id="A0A501XDZ4"/>